<evidence type="ECO:0000256" key="1">
    <source>
        <dbReference type="ARBA" id="ARBA00001933"/>
    </source>
</evidence>
<dbReference type="Gene3D" id="3.40.640.10">
    <property type="entry name" value="Type I PLP-dependent aspartate aminotransferase-like (Major domain)"/>
    <property type="match status" value="1"/>
</dbReference>
<evidence type="ECO:0000313" key="8">
    <source>
        <dbReference type="Proteomes" id="UP001501231"/>
    </source>
</evidence>
<dbReference type="PANTHER" id="PTHR43525:SF2">
    <property type="entry name" value="CYSTATHIONINE BETA-LYASE-RELATED"/>
    <property type="match status" value="1"/>
</dbReference>
<comment type="cofactor">
    <cofactor evidence="1">
        <name>pyridoxal 5'-phosphate</name>
        <dbReference type="ChEBI" id="CHEBI:597326"/>
    </cofactor>
</comment>
<dbReference type="Gene3D" id="3.90.1150.10">
    <property type="entry name" value="Aspartate Aminotransferase, domain 1"/>
    <property type="match status" value="1"/>
</dbReference>
<keyword evidence="8" id="KW-1185">Reference proteome</keyword>
<evidence type="ECO:0000256" key="2">
    <source>
        <dbReference type="ARBA" id="ARBA00012224"/>
    </source>
</evidence>
<protein>
    <recommendedName>
        <fullName evidence="2">cysteine-S-conjugate beta-lyase</fullName>
        <ecNumber evidence="2">4.4.1.13</ecNumber>
    </recommendedName>
</protein>
<comment type="similarity">
    <text evidence="5">Belongs to the class-II pyridoxal-phosphate-dependent aminotransferase family. MalY/PatB cystathionine beta-lyase subfamily.</text>
</comment>
<evidence type="ECO:0000259" key="6">
    <source>
        <dbReference type="Pfam" id="PF00155"/>
    </source>
</evidence>
<dbReference type="EC" id="4.4.1.13" evidence="2"/>
<dbReference type="GO" id="GO:0008483">
    <property type="term" value="F:transaminase activity"/>
    <property type="evidence" value="ECO:0007669"/>
    <property type="project" value="UniProtKB-KW"/>
</dbReference>
<dbReference type="InterPro" id="IPR051798">
    <property type="entry name" value="Class-II_PLP-Dep_Aminotrans"/>
</dbReference>
<dbReference type="EMBL" id="BAAARW010000012">
    <property type="protein sequence ID" value="GAA2422395.1"/>
    <property type="molecule type" value="Genomic_DNA"/>
</dbReference>
<dbReference type="InterPro" id="IPR015424">
    <property type="entry name" value="PyrdxlP-dep_Trfase"/>
</dbReference>
<accession>A0ABN3J7H4</accession>
<dbReference type="InterPro" id="IPR015421">
    <property type="entry name" value="PyrdxlP-dep_Trfase_major"/>
</dbReference>
<dbReference type="Proteomes" id="UP001501231">
    <property type="component" value="Unassembled WGS sequence"/>
</dbReference>
<keyword evidence="7" id="KW-0808">Transferase</keyword>
<dbReference type="SUPFAM" id="SSF53383">
    <property type="entry name" value="PLP-dependent transferases"/>
    <property type="match status" value="1"/>
</dbReference>
<dbReference type="CDD" id="cd00609">
    <property type="entry name" value="AAT_like"/>
    <property type="match status" value="1"/>
</dbReference>
<evidence type="ECO:0000256" key="3">
    <source>
        <dbReference type="ARBA" id="ARBA00022898"/>
    </source>
</evidence>
<evidence type="ECO:0000313" key="7">
    <source>
        <dbReference type="EMBL" id="GAA2422395.1"/>
    </source>
</evidence>
<dbReference type="InterPro" id="IPR015422">
    <property type="entry name" value="PyrdxlP-dep_Trfase_small"/>
</dbReference>
<dbReference type="InterPro" id="IPR004839">
    <property type="entry name" value="Aminotransferase_I/II_large"/>
</dbReference>
<evidence type="ECO:0000256" key="4">
    <source>
        <dbReference type="ARBA" id="ARBA00023239"/>
    </source>
</evidence>
<reference evidence="7 8" key="1">
    <citation type="journal article" date="2019" name="Int. J. Syst. Evol. Microbiol.">
        <title>The Global Catalogue of Microorganisms (GCM) 10K type strain sequencing project: providing services to taxonomists for standard genome sequencing and annotation.</title>
        <authorList>
            <consortium name="The Broad Institute Genomics Platform"/>
            <consortium name="The Broad Institute Genome Sequencing Center for Infectious Disease"/>
            <person name="Wu L."/>
            <person name="Ma J."/>
        </authorList>
    </citation>
    <scope>NUCLEOTIDE SEQUENCE [LARGE SCALE GENOMIC DNA]</scope>
    <source>
        <strain evidence="7 8">JCM 3325</strain>
    </source>
</reference>
<proteinExistence type="inferred from homology"/>
<evidence type="ECO:0000256" key="5">
    <source>
        <dbReference type="ARBA" id="ARBA00037974"/>
    </source>
</evidence>
<gene>
    <name evidence="7" type="ORF">GCM10010191_37700</name>
</gene>
<dbReference type="PANTHER" id="PTHR43525">
    <property type="entry name" value="PROTEIN MALY"/>
    <property type="match status" value="1"/>
</dbReference>
<name>A0ABN3J7H4_9ACTN</name>
<keyword evidence="3" id="KW-0663">Pyridoxal phosphate</keyword>
<dbReference type="Pfam" id="PF00155">
    <property type="entry name" value="Aminotran_1_2"/>
    <property type="match status" value="1"/>
</dbReference>
<feature type="domain" description="Aminotransferase class I/classII large" evidence="6">
    <location>
        <begin position="32"/>
        <end position="381"/>
    </location>
</feature>
<comment type="caution">
    <text evidence="7">The sequence shown here is derived from an EMBL/GenBank/DDBJ whole genome shotgun (WGS) entry which is preliminary data.</text>
</comment>
<organism evidence="7 8">
    <name type="scientific">Actinomadura vinacea</name>
    <dbReference type="NCBI Taxonomy" id="115336"/>
    <lineage>
        <taxon>Bacteria</taxon>
        <taxon>Bacillati</taxon>
        <taxon>Actinomycetota</taxon>
        <taxon>Actinomycetes</taxon>
        <taxon>Streptosporangiales</taxon>
        <taxon>Thermomonosporaceae</taxon>
        <taxon>Actinomadura</taxon>
    </lineage>
</organism>
<keyword evidence="7" id="KW-0032">Aminotransferase</keyword>
<keyword evidence="4" id="KW-0456">Lyase</keyword>
<sequence length="392" mass="41925">MSVAETSEAPIWDVEQSRRKGCKRWSTYAPGVLDLGVAEMDVSLSPAVTAAVRDAARTEAFGYPVPDARSAVPDATARWMGRLGLDVGSEGVRVVPDVMRGIAVAIRRLTRPDTAVVIPTPTYTRFLEVAPLTGRRCVQVPLVTGPHGPELDLEHIEGALAAGAGSVLLCNPVNPVGTIVRDEQLAALAEIVDRHGARVIVDEVHAPIRYGHPFTPYAALNEAAREHAITVTSATKAWNFPGLRTAMVVLTNVRDREVWDGLRHLETSGASPLGMVATAAALDHGEPWLRSVLKDLGAARDLVRDRMDAAGLSGLWRTPDATYFAWLDLRGLDPERPAAVLLERSGVAVGEGAGYGAAGGGFVRVNFATPPHVLGKALERIIGVLHLRDTRE</sequence>